<protein>
    <submittedName>
        <fullName evidence="1">Uncharacterized protein</fullName>
    </submittedName>
</protein>
<organism evidence="1 2">
    <name type="scientific">Parvimonas micra</name>
    <dbReference type="NCBI Taxonomy" id="33033"/>
    <lineage>
        <taxon>Bacteria</taxon>
        <taxon>Bacillati</taxon>
        <taxon>Bacillota</taxon>
        <taxon>Tissierellia</taxon>
        <taxon>Tissierellales</taxon>
        <taxon>Peptoniphilaceae</taxon>
        <taxon>Parvimonas</taxon>
    </lineage>
</organism>
<evidence type="ECO:0000313" key="2">
    <source>
        <dbReference type="Proteomes" id="UP000758611"/>
    </source>
</evidence>
<dbReference type="EMBL" id="JABZRE010000001">
    <property type="protein sequence ID" value="MBF1306248.1"/>
    <property type="molecule type" value="Genomic_DNA"/>
</dbReference>
<evidence type="ECO:0000313" key="1">
    <source>
        <dbReference type="EMBL" id="MBF1306248.1"/>
    </source>
</evidence>
<sequence length="329" mass="37395">MPDRKKDIMNPEIKKTETPKIEITVAYAKFYEQYLSEDKVLEEIINQKTNIKSWFLKAGTDEIFIVDKESIEDFLKSMLPTQASNGLVLLQEVDVNKIFEDRNVLTAAIDFIRLPAYRKTDRVEAIEFIAEAATEVFNGNHKKFYASNEVNNSQIGTEACELNTSQADTEEDDKINNSTTPQEVLKEINALLNGIVSEDPHLTKEVLQQSKLFDFVVYSITNFEVGEGLDKITLLNSLAKKDIISSEQFILLASKLIDLEENSIFSDPEAIELFLNQLSQSYVSENNFNYVKEETLKEFFNKVSKVVLEQQNGKLIVLLGGILSRTNII</sequence>
<accession>A0A930H5F2</accession>
<gene>
    <name evidence="1" type="ORF">HXM94_00475</name>
</gene>
<dbReference type="Proteomes" id="UP000758611">
    <property type="component" value="Unassembled WGS sequence"/>
</dbReference>
<reference evidence="1" key="1">
    <citation type="submission" date="2020-04" db="EMBL/GenBank/DDBJ databases">
        <title>Deep metagenomics examines the oral microbiome during advanced dental caries in children, revealing novel taxa and co-occurrences with host molecules.</title>
        <authorList>
            <person name="Baker J.L."/>
            <person name="Morton J.T."/>
            <person name="Dinis M."/>
            <person name="Alvarez R."/>
            <person name="Tran N.C."/>
            <person name="Knight R."/>
            <person name="Edlund A."/>
        </authorList>
    </citation>
    <scope>NUCLEOTIDE SEQUENCE</scope>
    <source>
        <strain evidence="1">JCVI_23_bin.11</strain>
    </source>
</reference>
<proteinExistence type="predicted"/>
<dbReference type="AlphaFoldDB" id="A0A930H5F2"/>
<comment type="caution">
    <text evidence="1">The sequence shown here is derived from an EMBL/GenBank/DDBJ whole genome shotgun (WGS) entry which is preliminary data.</text>
</comment>
<name>A0A930H5F2_9FIRM</name>